<dbReference type="OrthoDB" id="275715at2759"/>
<gene>
    <name evidence="2" type="ORF">TELCIR_04108</name>
</gene>
<sequence length="199" mass="22092">MSVAVAASRSRVLALYKEILKLGRHWEAKDAQQTLVEREDILNEAKRTFRENKTASCDLANFLCRFVDLSNARVLELGAGCGLTGIAIARSFCNSLVSLSDYDSKVLEQLEFNVKENFGKVHSSVEVLNIDWTSFDIAQLLNAPDVVIAADVVYDSKILPALCGVLRSCLQTSQKSRAYVASTLRDPMTMRIFRDNLGL</sequence>
<dbReference type="CDD" id="cd20261">
    <property type="entry name" value="Complex1_LYR_LYRM1"/>
    <property type="match status" value="1"/>
</dbReference>
<dbReference type="EMBL" id="KZ345366">
    <property type="protein sequence ID" value="PIO73899.1"/>
    <property type="molecule type" value="Genomic_DNA"/>
</dbReference>
<name>A0A2G9UUI5_TELCI</name>
<dbReference type="AlphaFoldDB" id="A0A2G9UUI5"/>
<protein>
    <recommendedName>
        <fullName evidence="1">Complex 1 LYR protein domain-containing protein</fullName>
    </recommendedName>
</protein>
<evidence type="ECO:0000313" key="2">
    <source>
        <dbReference type="EMBL" id="PIO73899.1"/>
    </source>
</evidence>
<dbReference type="SUPFAM" id="SSF53335">
    <property type="entry name" value="S-adenosyl-L-methionine-dependent methyltransferases"/>
    <property type="match status" value="1"/>
</dbReference>
<dbReference type="Proteomes" id="UP000230423">
    <property type="component" value="Unassembled WGS sequence"/>
</dbReference>
<dbReference type="Gene3D" id="3.40.50.150">
    <property type="entry name" value="Vaccinia Virus protein VP39"/>
    <property type="match status" value="1"/>
</dbReference>
<dbReference type="InterPro" id="IPR029063">
    <property type="entry name" value="SAM-dependent_MTases_sf"/>
</dbReference>
<evidence type="ECO:0000259" key="1">
    <source>
        <dbReference type="Pfam" id="PF05347"/>
    </source>
</evidence>
<accession>A0A2G9UUI5</accession>
<dbReference type="PANTHER" id="PTHR14614:SF130">
    <property type="entry name" value="PROTEIN-LYSINE N-METHYLTRANSFERASE EEF2KMT"/>
    <property type="match status" value="1"/>
</dbReference>
<feature type="domain" description="Complex 1 LYR protein" evidence="1">
    <location>
        <begin position="11"/>
        <end position="54"/>
    </location>
</feature>
<dbReference type="GO" id="GO:0032991">
    <property type="term" value="C:protein-containing complex"/>
    <property type="evidence" value="ECO:0007669"/>
    <property type="project" value="TreeGrafter"/>
</dbReference>
<dbReference type="InterPro" id="IPR045294">
    <property type="entry name" value="Complex1_LYR_LYRM1"/>
</dbReference>
<dbReference type="InterPro" id="IPR019410">
    <property type="entry name" value="Methyltransf_16"/>
</dbReference>
<evidence type="ECO:0000313" key="3">
    <source>
        <dbReference type="Proteomes" id="UP000230423"/>
    </source>
</evidence>
<organism evidence="2 3">
    <name type="scientific">Teladorsagia circumcincta</name>
    <name type="common">Brown stomach worm</name>
    <name type="synonym">Ostertagia circumcincta</name>
    <dbReference type="NCBI Taxonomy" id="45464"/>
    <lineage>
        <taxon>Eukaryota</taxon>
        <taxon>Metazoa</taxon>
        <taxon>Ecdysozoa</taxon>
        <taxon>Nematoda</taxon>
        <taxon>Chromadorea</taxon>
        <taxon>Rhabditida</taxon>
        <taxon>Rhabditina</taxon>
        <taxon>Rhabditomorpha</taxon>
        <taxon>Strongyloidea</taxon>
        <taxon>Trichostrongylidae</taxon>
        <taxon>Teladorsagia</taxon>
    </lineage>
</organism>
<dbReference type="PANTHER" id="PTHR14614">
    <property type="entry name" value="HEPATOCELLULAR CARCINOMA-ASSOCIATED ANTIGEN"/>
    <property type="match status" value="1"/>
</dbReference>
<reference evidence="2 3" key="1">
    <citation type="submission" date="2015-09" db="EMBL/GenBank/DDBJ databases">
        <title>Draft genome of the parasitic nematode Teladorsagia circumcincta isolate WARC Sus (inbred).</title>
        <authorList>
            <person name="Mitreva M."/>
        </authorList>
    </citation>
    <scope>NUCLEOTIDE SEQUENCE [LARGE SCALE GENOMIC DNA]</scope>
    <source>
        <strain evidence="2 3">S</strain>
    </source>
</reference>
<dbReference type="CDD" id="cd02440">
    <property type="entry name" value="AdoMet_MTases"/>
    <property type="match status" value="1"/>
</dbReference>
<keyword evidence="3" id="KW-1185">Reference proteome</keyword>
<dbReference type="InterPro" id="IPR008011">
    <property type="entry name" value="Complex1_LYR_dom"/>
</dbReference>
<proteinExistence type="predicted"/>
<dbReference type="Pfam" id="PF05347">
    <property type="entry name" value="Complex1_LYR"/>
    <property type="match status" value="1"/>
</dbReference>
<dbReference type="Pfam" id="PF10294">
    <property type="entry name" value="Methyltransf_16"/>
    <property type="match status" value="1"/>
</dbReference>